<dbReference type="OrthoDB" id="8689213at2"/>
<dbReference type="RefSeq" id="WP_124080073.1">
    <property type="nucleotide sequence ID" value="NZ_UWPJ01000022.1"/>
</dbReference>
<evidence type="ECO:0000313" key="2">
    <source>
        <dbReference type="Proteomes" id="UP000277294"/>
    </source>
</evidence>
<reference evidence="1 2" key="1">
    <citation type="submission" date="2018-10" db="EMBL/GenBank/DDBJ databases">
        <authorList>
            <person name="Criscuolo A."/>
        </authorList>
    </citation>
    <scope>NUCLEOTIDE SEQUENCE [LARGE SCALE GENOMIC DNA]</scope>
    <source>
        <strain evidence="1">DnA1</strain>
    </source>
</reference>
<dbReference type="AlphaFoldDB" id="A0A3P4B5W7"/>
<proteinExistence type="predicted"/>
<dbReference type="EMBL" id="UWPJ01000022">
    <property type="protein sequence ID" value="VCU70555.1"/>
    <property type="molecule type" value="Genomic_DNA"/>
</dbReference>
<dbReference type="Proteomes" id="UP000277294">
    <property type="component" value="Unassembled WGS sequence"/>
</dbReference>
<evidence type="ECO:0000313" key="1">
    <source>
        <dbReference type="EMBL" id="VCU70555.1"/>
    </source>
</evidence>
<protein>
    <submittedName>
        <fullName evidence="1">Uncharacterized protein</fullName>
    </submittedName>
</protein>
<sequence>MSKQKTSQADLFGAEAGVYLPPPTLGDVPPPPRSLRVVVTVALALALLGGTVAVHTVPEVGHVWHVVSHQTGKVLGRVLGRAEQQTAKFVGGALEFEPAAAADAPAPQ</sequence>
<keyword evidence="2" id="KW-1185">Reference proteome</keyword>
<name>A0A3P4B5W7_9BURK</name>
<gene>
    <name evidence="1" type="ORF">PIGHUM_02631</name>
</gene>
<accession>A0A3P4B5W7</accession>
<organism evidence="1 2">
    <name type="scientific">Pigmentiphaga humi</name>
    <dbReference type="NCBI Taxonomy" id="2478468"/>
    <lineage>
        <taxon>Bacteria</taxon>
        <taxon>Pseudomonadati</taxon>
        <taxon>Pseudomonadota</taxon>
        <taxon>Betaproteobacteria</taxon>
        <taxon>Burkholderiales</taxon>
        <taxon>Alcaligenaceae</taxon>
        <taxon>Pigmentiphaga</taxon>
    </lineage>
</organism>